<sequence length="399" mass="43466">MLHFGLALPADVGAQTQIEYGHNFSFKNFGNGSNYESKLALYGAAKVVNGGSSVQITGFSSSDSGRIFYKKPIRLVEGNGPMRTVSFSTHFTFSISPGNGYALAFVVVPLGVFDGGSGLLSGHKNRTFGVEFKTFVDDKYGDLNGTHVGVDVSSPLSVKVGNVSSLNLVLNGGKKLQAWIDYEAGSKGLEVRLSELGEMRPVDPLLSSPIDLSYMWTEREVFIGLSSSHVNSTQKCNLYSWSFKLRSVPHWMHSQPVDPEGLSKKTEYLSVPKKSDCLWRIIAALILGAGCGALGAFFVLFVWTLFGKRPPVVPEEYPPQPLGFVEYGKFTVIVEKAVEDGKKACHRVPLLRKHSMQAPLLLPRNKRCPARERPSSRTIQIAIDGLAVSDISLRASSSS</sequence>
<protein>
    <submittedName>
        <fullName evidence="1">Uncharacterized protein</fullName>
    </submittedName>
</protein>
<organism evidence="1 2">
    <name type="scientific">Vaccinium darrowii</name>
    <dbReference type="NCBI Taxonomy" id="229202"/>
    <lineage>
        <taxon>Eukaryota</taxon>
        <taxon>Viridiplantae</taxon>
        <taxon>Streptophyta</taxon>
        <taxon>Embryophyta</taxon>
        <taxon>Tracheophyta</taxon>
        <taxon>Spermatophyta</taxon>
        <taxon>Magnoliopsida</taxon>
        <taxon>eudicotyledons</taxon>
        <taxon>Gunneridae</taxon>
        <taxon>Pentapetalae</taxon>
        <taxon>asterids</taxon>
        <taxon>Ericales</taxon>
        <taxon>Ericaceae</taxon>
        <taxon>Vaccinioideae</taxon>
        <taxon>Vaccinieae</taxon>
        <taxon>Vaccinium</taxon>
    </lineage>
</organism>
<evidence type="ECO:0000313" key="2">
    <source>
        <dbReference type="Proteomes" id="UP000828048"/>
    </source>
</evidence>
<accession>A0ACB7ZN47</accession>
<proteinExistence type="predicted"/>
<reference evidence="1 2" key="1">
    <citation type="journal article" date="2021" name="Hortic Res">
        <title>High-quality reference genome and annotation aids understanding of berry development for evergreen blueberry (Vaccinium darrowii).</title>
        <authorList>
            <person name="Yu J."/>
            <person name="Hulse-Kemp A.M."/>
            <person name="Babiker E."/>
            <person name="Staton M."/>
        </authorList>
    </citation>
    <scope>NUCLEOTIDE SEQUENCE [LARGE SCALE GENOMIC DNA]</scope>
    <source>
        <strain evidence="2">cv. NJ 8807/NJ 8810</strain>
        <tissue evidence="1">Young leaf</tissue>
    </source>
</reference>
<keyword evidence="2" id="KW-1185">Reference proteome</keyword>
<comment type="caution">
    <text evidence="1">The sequence shown here is derived from an EMBL/GenBank/DDBJ whole genome shotgun (WGS) entry which is preliminary data.</text>
</comment>
<evidence type="ECO:0000313" key="1">
    <source>
        <dbReference type="EMBL" id="KAH7866965.1"/>
    </source>
</evidence>
<dbReference type="Proteomes" id="UP000828048">
    <property type="component" value="Chromosome 9"/>
</dbReference>
<gene>
    <name evidence="1" type="ORF">Vadar_027229</name>
</gene>
<name>A0ACB7ZN47_9ERIC</name>
<dbReference type="EMBL" id="CM037159">
    <property type="protein sequence ID" value="KAH7866965.1"/>
    <property type="molecule type" value="Genomic_DNA"/>
</dbReference>